<dbReference type="EMBL" id="JAEILH010000066">
    <property type="protein sequence ID" value="MBI6627959.1"/>
    <property type="molecule type" value="Genomic_DNA"/>
</dbReference>
<feature type="transmembrane region" description="Helical" evidence="1">
    <location>
        <begin position="97"/>
        <end position="119"/>
    </location>
</feature>
<keyword evidence="1" id="KW-1133">Transmembrane helix</keyword>
<evidence type="ECO:0000313" key="2">
    <source>
        <dbReference type="EMBL" id="MBI6627959.1"/>
    </source>
</evidence>
<feature type="transmembrane region" description="Helical" evidence="1">
    <location>
        <begin position="58"/>
        <end position="77"/>
    </location>
</feature>
<dbReference type="NCBIfam" id="TIGR04370">
    <property type="entry name" value="glyco_rpt_poly"/>
    <property type="match status" value="1"/>
</dbReference>
<evidence type="ECO:0000256" key="1">
    <source>
        <dbReference type="SAM" id="Phobius"/>
    </source>
</evidence>
<evidence type="ECO:0000313" key="3">
    <source>
        <dbReference type="Proteomes" id="UP000645865"/>
    </source>
</evidence>
<feature type="transmembrane region" description="Helical" evidence="1">
    <location>
        <begin position="253"/>
        <end position="271"/>
    </location>
</feature>
<feature type="transmembrane region" description="Helical" evidence="1">
    <location>
        <begin position="356"/>
        <end position="375"/>
    </location>
</feature>
<gene>
    <name evidence="2" type="ORF">YA0853_30545</name>
</gene>
<feature type="transmembrane region" description="Helical" evidence="1">
    <location>
        <begin position="381"/>
        <end position="399"/>
    </location>
</feature>
<name>A0A8I1EAX9_9PSED</name>
<dbReference type="RefSeq" id="WP_169867539.1">
    <property type="nucleotide sequence ID" value="NZ_JAAQXE010000014.1"/>
</dbReference>
<keyword evidence="1" id="KW-0472">Membrane</keyword>
<comment type="caution">
    <text evidence="2">The sequence shown here is derived from an EMBL/GenBank/DDBJ whole genome shotgun (WGS) entry which is preliminary data.</text>
</comment>
<accession>A0A8I1EAX9</accession>
<feature type="transmembrane region" description="Helical" evidence="1">
    <location>
        <begin position="215"/>
        <end position="233"/>
    </location>
</feature>
<organism evidence="2 3">
    <name type="scientific">Pseudomonas rhodesiae</name>
    <dbReference type="NCBI Taxonomy" id="76760"/>
    <lineage>
        <taxon>Bacteria</taxon>
        <taxon>Pseudomonadati</taxon>
        <taxon>Pseudomonadota</taxon>
        <taxon>Gammaproteobacteria</taxon>
        <taxon>Pseudomonadales</taxon>
        <taxon>Pseudomonadaceae</taxon>
        <taxon>Pseudomonas</taxon>
    </lineage>
</organism>
<dbReference type="AlphaFoldDB" id="A0A8I1EAX9"/>
<feature type="transmembrane region" description="Helical" evidence="1">
    <location>
        <begin position="322"/>
        <end position="349"/>
    </location>
</feature>
<feature type="transmembrane region" description="Helical" evidence="1">
    <location>
        <begin position="29"/>
        <end position="51"/>
    </location>
</feature>
<reference evidence="2" key="1">
    <citation type="submission" date="2020-12" db="EMBL/GenBank/DDBJ databases">
        <title>Comparative genomic insights into the epidemiology and virulence of plant pathogenic Pseudomonads from Turkey.</title>
        <authorList>
            <person name="Dillon M."/>
            <person name="Ruiz-Bedoya T."/>
            <person name="Bendalovic-Torma C."/>
            <person name="Guttman K.M."/>
            <person name="Kwak H."/>
            <person name="Middleton M.A."/>
            <person name="Wang P.W."/>
            <person name="Horuz S."/>
            <person name="Aysan Y."/>
            <person name="Guttman D.S."/>
        </authorList>
    </citation>
    <scope>NUCLEOTIDE SEQUENCE</scope>
    <source>
        <strain evidence="2">S5_IA_3a</strain>
    </source>
</reference>
<protein>
    <submittedName>
        <fullName evidence="2">Oligosaccharide repeat unit polymerase</fullName>
    </submittedName>
</protein>
<feature type="transmembrane region" description="Helical" evidence="1">
    <location>
        <begin position="140"/>
        <end position="164"/>
    </location>
</feature>
<keyword evidence="1" id="KW-0812">Transmembrane</keyword>
<proteinExistence type="predicted"/>
<sequence length="405" mass="44713">MYSFIAGLALLGVSILSRATIRDMFHPSFIFPAIWGGGLCLIAFTPLLGFYAVESDALLIFILGGAIFSAVSIYISLFAKSLVHEGFFYRTLNFNDLFFLFAFMHLLVLPVAYSELSALGSGFEKISYAARAMSVAGESVFGRLTANYLLLGLVVIPLFTIALAQRRIGWLKYLIIAFPWCALILVGSGRAGLIQMLLGLVFIYRMVHQKLPIKIISALGLLFFIILFVGAIATNKIDVSSGESAGGVMSIMLRHIAGYALQGPILFSLYFDGTARVFENWNPFISVCHLLSMAQLCTPLPMHSEFNLYGDGLEGNVYSLYFSIFPGFGMLGMVLFIALYSAASTYAYLKAKQGNILYMVISGYLYSAIILSLFSDTFLPSLWFFMKVFVIVVFVLLFFSKKPIS</sequence>
<feature type="transmembrane region" description="Helical" evidence="1">
    <location>
        <begin position="170"/>
        <end position="203"/>
    </location>
</feature>
<dbReference type="Proteomes" id="UP000645865">
    <property type="component" value="Unassembled WGS sequence"/>
</dbReference>
<feature type="transmembrane region" description="Helical" evidence="1">
    <location>
        <begin position="283"/>
        <end position="302"/>
    </location>
</feature>